<dbReference type="SMART" id="SM00342">
    <property type="entry name" value="HTH_ARAC"/>
    <property type="match status" value="1"/>
</dbReference>
<dbReference type="InterPro" id="IPR018060">
    <property type="entry name" value="HTH_AraC"/>
</dbReference>
<dbReference type="GO" id="GO:0003700">
    <property type="term" value="F:DNA-binding transcription factor activity"/>
    <property type="evidence" value="ECO:0007669"/>
    <property type="project" value="InterPro"/>
</dbReference>
<proteinExistence type="predicted"/>
<evidence type="ECO:0000313" key="5">
    <source>
        <dbReference type="EMBL" id="SDG35892.1"/>
    </source>
</evidence>
<evidence type="ECO:0000259" key="4">
    <source>
        <dbReference type="PROSITE" id="PS01124"/>
    </source>
</evidence>
<feature type="domain" description="HTH araC/xylS-type" evidence="4">
    <location>
        <begin position="166"/>
        <end position="264"/>
    </location>
</feature>
<dbReference type="InterPro" id="IPR003313">
    <property type="entry name" value="AraC-bd"/>
</dbReference>
<dbReference type="SUPFAM" id="SSF46689">
    <property type="entry name" value="Homeodomain-like"/>
    <property type="match status" value="2"/>
</dbReference>
<name>A0A1G7TLB6_9SPHI</name>
<evidence type="ECO:0000256" key="2">
    <source>
        <dbReference type="ARBA" id="ARBA00023125"/>
    </source>
</evidence>
<dbReference type="InterPro" id="IPR009057">
    <property type="entry name" value="Homeodomain-like_sf"/>
</dbReference>
<dbReference type="Pfam" id="PF12833">
    <property type="entry name" value="HTH_18"/>
    <property type="match status" value="1"/>
</dbReference>
<organism evidence="5 6">
    <name type="scientific">Mucilaginibacter gossypii</name>
    <dbReference type="NCBI Taxonomy" id="551996"/>
    <lineage>
        <taxon>Bacteria</taxon>
        <taxon>Pseudomonadati</taxon>
        <taxon>Bacteroidota</taxon>
        <taxon>Sphingobacteriia</taxon>
        <taxon>Sphingobacteriales</taxon>
        <taxon>Sphingobacteriaceae</taxon>
        <taxon>Mucilaginibacter</taxon>
    </lineage>
</organism>
<dbReference type="SUPFAM" id="SSF51182">
    <property type="entry name" value="RmlC-like cupins"/>
    <property type="match status" value="1"/>
</dbReference>
<evidence type="ECO:0000256" key="1">
    <source>
        <dbReference type="ARBA" id="ARBA00023015"/>
    </source>
</evidence>
<dbReference type="RefSeq" id="WP_208057843.1">
    <property type="nucleotide sequence ID" value="NZ_FNCG01000003.1"/>
</dbReference>
<dbReference type="Proteomes" id="UP000199705">
    <property type="component" value="Unassembled WGS sequence"/>
</dbReference>
<dbReference type="GO" id="GO:0043565">
    <property type="term" value="F:sequence-specific DNA binding"/>
    <property type="evidence" value="ECO:0007669"/>
    <property type="project" value="InterPro"/>
</dbReference>
<dbReference type="AlphaFoldDB" id="A0A1G7TLB6"/>
<sequence length="264" mass="30384">MTKIGLIASLPEIDNKPDSVFVMHERSEKLIPFHTHTKGQLSYVEGGLAYITTQNKTYVVPARHYFWIPQGLIHELRVGVFATALRSLYFYSTNDDANEFYGKLGIYPASELLIQMINYTERWDELHIGIGDRNFDFLVALKNMLPDLNKRSLPIMLPKTEHELMQKIMNYLESHISEKLVIADVSGHFAMSERSLSRLFQSQLRISFLQYVKSLRMITAIEMIVKTQKPIADIAFEVGYASVASFSDTFYAFTSSRPSDLRRR</sequence>
<evidence type="ECO:0000256" key="3">
    <source>
        <dbReference type="ARBA" id="ARBA00023163"/>
    </source>
</evidence>
<keyword evidence="2" id="KW-0238">DNA-binding</keyword>
<keyword evidence="6" id="KW-1185">Reference proteome</keyword>
<dbReference type="Pfam" id="PF02311">
    <property type="entry name" value="AraC_binding"/>
    <property type="match status" value="1"/>
</dbReference>
<accession>A0A1G7TLB6</accession>
<dbReference type="InterPro" id="IPR014710">
    <property type="entry name" value="RmlC-like_jellyroll"/>
</dbReference>
<dbReference type="PROSITE" id="PS01124">
    <property type="entry name" value="HTH_ARAC_FAMILY_2"/>
    <property type="match status" value="1"/>
</dbReference>
<evidence type="ECO:0000313" key="6">
    <source>
        <dbReference type="Proteomes" id="UP000199705"/>
    </source>
</evidence>
<protein>
    <submittedName>
        <fullName evidence="5">AraC-like ligand binding domain-containing protein</fullName>
    </submittedName>
</protein>
<dbReference type="InterPro" id="IPR011051">
    <property type="entry name" value="RmlC_Cupin_sf"/>
</dbReference>
<dbReference type="Gene3D" id="2.60.120.10">
    <property type="entry name" value="Jelly Rolls"/>
    <property type="match status" value="1"/>
</dbReference>
<reference evidence="6" key="1">
    <citation type="submission" date="2016-10" db="EMBL/GenBank/DDBJ databases">
        <authorList>
            <person name="Varghese N."/>
            <person name="Submissions S."/>
        </authorList>
    </citation>
    <scope>NUCLEOTIDE SEQUENCE [LARGE SCALE GENOMIC DNA]</scope>
    <source>
        <strain evidence="6">Gh-67</strain>
    </source>
</reference>
<dbReference type="PANTHER" id="PTHR11019:SF159">
    <property type="entry name" value="TRANSCRIPTIONAL REGULATOR-RELATED"/>
    <property type="match status" value="1"/>
</dbReference>
<keyword evidence="3" id="KW-0804">Transcription</keyword>
<dbReference type="PANTHER" id="PTHR11019">
    <property type="entry name" value="HTH-TYPE TRANSCRIPTIONAL REGULATOR NIMR"/>
    <property type="match status" value="1"/>
</dbReference>
<dbReference type="EMBL" id="FNCG01000003">
    <property type="protein sequence ID" value="SDG35892.1"/>
    <property type="molecule type" value="Genomic_DNA"/>
</dbReference>
<dbReference type="Gene3D" id="1.10.10.60">
    <property type="entry name" value="Homeodomain-like"/>
    <property type="match status" value="2"/>
</dbReference>
<dbReference type="STRING" id="551996.SAMN05192573_103192"/>
<keyword evidence="1" id="KW-0805">Transcription regulation</keyword>
<gene>
    <name evidence="5" type="ORF">SAMN05192573_103192</name>
</gene>